<comment type="pathway">
    <text evidence="3">Lipid metabolism.</text>
</comment>
<dbReference type="PIRSF" id="PIRSF000847">
    <property type="entry name" value="Phos_ph_gly_syn"/>
    <property type="match status" value="1"/>
</dbReference>
<dbReference type="PROSITE" id="PS00379">
    <property type="entry name" value="CDP_ALCOHOL_P_TRANSF"/>
    <property type="match status" value="1"/>
</dbReference>
<evidence type="ECO:0000256" key="1">
    <source>
        <dbReference type="ARBA" id="ARBA00004141"/>
    </source>
</evidence>
<keyword evidence="11" id="KW-0443">Lipid metabolism</keyword>
<evidence type="ECO:0000256" key="18">
    <source>
        <dbReference type="SAM" id="Phobius"/>
    </source>
</evidence>
<evidence type="ECO:0000256" key="13">
    <source>
        <dbReference type="ARBA" id="ARBA00023209"/>
    </source>
</evidence>
<dbReference type="Gene3D" id="1.20.120.1760">
    <property type="match status" value="1"/>
</dbReference>
<evidence type="ECO:0000256" key="6">
    <source>
        <dbReference type="ARBA" id="ARBA00014944"/>
    </source>
</evidence>
<keyword evidence="9 18" id="KW-0812">Transmembrane</keyword>
<evidence type="ECO:0000256" key="10">
    <source>
        <dbReference type="ARBA" id="ARBA00022989"/>
    </source>
</evidence>
<feature type="transmembrane region" description="Helical" evidence="18">
    <location>
        <begin position="6"/>
        <end position="26"/>
    </location>
</feature>
<keyword evidence="14" id="KW-1208">Phospholipid metabolism</keyword>
<proteinExistence type="inferred from homology"/>
<dbReference type="OrthoDB" id="9796672at2"/>
<dbReference type="NCBIfam" id="TIGR00560">
    <property type="entry name" value="pgsA"/>
    <property type="match status" value="1"/>
</dbReference>
<keyword evidence="8 17" id="KW-0808">Transferase</keyword>
<dbReference type="RefSeq" id="WP_109922044.1">
    <property type="nucleotide sequence ID" value="NZ_QGLF01000004.1"/>
</dbReference>
<evidence type="ECO:0000256" key="3">
    <source>
        <dbReference type="ARBA" id="ARBA00005189"/>
    </source>
</evidence>
<dbReference type="GO" id="GO:0008444">
    <property type="term" value="F:CDP-diacylglycerol-glycerol-3-phosphate 3-phosphatidyltransferase activity"/>
    <property type="evidence" value="ECO:0007669"/>
    <property type="project" value="UniProtKB-UniRule"/>
</dbReference>
<evidence type="ECO:0000256" key="2">
    <source>
        <dbReference type="ARBA" id="ARBA00005042"/>
    </source>
</evidence>
<keyword evidence="10 18" id="KW-1133">Transmembrane helix</keyword>
<keyword evidence="20" id="KW-1185">Reference proteome</keyword>
<evidence type="ECO:0000256" key="5">
    <source>
        <dbReference type="ARBA" id="ARBA00013170"/>
    </source>
</evidence>
<evidence type="ECO:0000256" key="11">
    <source>
        <dbReference type="ARBA" id="ARBA00023098"/>
    </source>
</evidence>
<dbReference type="EC" id="2.7.8.5" evidence="5 16"/>
<evidence type="ECO:0000313" key="19">
    <source>
        <dbReference type="EMBL" id="PWR19869.1"/>
    </source>
</evidence>
<dbReference type="InterPro" id="IPR043130">
    <property type="entry name" value="CDP-OH_PTrfase_TM_dom"/>
</dbReference>
<dbReference type="InterPro" id="IPR000462">
    <property type="entry name" value="CDP-OH_P_trans"/>
</dbReference>
<accession>A0A317DYV1</accession>
<feature type="transmembrane region" description="Helical" evidence="18">
    <location>
        <begin position="132"/>
        <end position="150"/>
    </location>
</feature>
<dbReference type="PANTHER" id="PTHR14269:SF62">
    <property type="entry name" value="CDP-DIACYLGLYCEROL--GLYCEROL-3-PHOSPHATE 3-PHOSPHATIDYLTRANSFERASE 1, CHLOROPLASTIC"/>
    <property type="match status" value="1"/>
</dbReference>
<evidence type="ECO:0000256" key="17">
    <source>
        <dbReference type="RuleBase" id="RU003750"/>
    </source>
</evidence>
<dbReference type="AlphaFoldDB" id="A0A317DYV1"/>
<dbReference type="PANTHER" id="PTHR14269">
    <property type="entry name" value="CDP-DIACYLGLYCEROL--GLYCEROL-3-PHOSPHATE 3-PHOSPHATIDYLTRANSFERASE-RELATED"/>
    <property type="match status" value="1"/>
</dbReference>
<keyword evidence="7" id="KW-0444">Lipid biosynthesis</keyword>
<feature type="transmembrane region" description="Helical" evidence="18">
    <location>
        <begin position="73"/>
        <end position="100"/>
    </location>
</feature>
<comment type="caution">
    <text evidence="19">The sequence shown here is derived from an EMBL/GenBank/DDBJ whole genome shotgun (WGS) entry which is preliminary data.</text>
</comment>
<comment type="pathway">
    <text evidence="2">Phospholipid metabolism; phosphatidylglycerol biosynthesis; phosphatidylglycerol from CDP-diacylglycerol: step 1/2.</text>
</comment>
<evidence type="ECO:0000256" key="16">
    <source>
        <dbReference type="NCBIfam" id="TIGR00560"/>
    </source>
</evidence>
<evidence type="ECO:0000256" key="15">
    <source>
        <dbReference type="ARBA" id="ARBA00048586"/>
    </source>
</evidence>
<dbReference type="InterPro" id="IPR004570">
    <property type="entry name" value="Phosphatidylglycerol_P_synth"/>
</dbReference>
<sequence length="187" mass="20389">MITNLPNLLTLFRIVVIPLMVAAFFLDFPVANWLSFGLYAAACVTDYFDGWLARAWNQVSPLGRFLDPIADKLLIAAALLMLVARDHITGVAIIAAVIIMCREMLVSGLREFLAELRVGVPVSKLAKWKTTVQMLALGFLMVGKASPAAIPSEDIGLWGLWIAALLTVITGFDYLRAGLKHMTGKTA</sequence>
<comment type="similarity">
    <text evidence="4 17">Belongs to the CDP-alcohol phosphatidyltransferase class-I family.</text>
</comment>
<dbReference type="GO" id="GO:0016020">
    <property type="term" value="C:membrane"/>
    <property type="evidence" value="ECO:0007669"/>
    <property type="project" value="UniProtKB-SubCell"/>
</dbReference>
<evidence type="ECO:0000256" key="14">
    <source>
        <dbReference type="ARBA" id="ARBA00023264"/>
    </source>
</evidence>
<evidence type="ECO:0000256" key="9">
    <source>
        <dbReference type="ARBA" id="ARBA00022692"/>
    </source>
</evidence>
<dbReference type="EMBL" id="QGLF01000004">
    <property type="protein sequence ID" value="PWR19869.1"/>
    <property type="molecule type" value="Genomic_DNA"/>
</dbReference>
<dbReference type="Proteomes" id="UP000246077">
    <property type="component" value="Unassembled WGS sequence"/>
</dbReference>
<dbReference type="Pfam" id="PF01066">
    <property type="entry name" value="CDP-OH_P_transf"/>
    <property type="match status" value="1"/>
</dbReference>
<organism evidence="19 20">
    <name type="scientific">Zavarzinia compransoris</name>
    <dbReference type="NCBI Taxonomy" id="1264899"/>
    <lineage>
        <taxon>Bacteria</taxon>
        <taxon>Pseudomonadati</taxon>
        <taxon>Pseudomonadota</taxon>
        <taxon>Alphaproteobacteria</taxon>
        <taxon>Rhodospirillales</taxon>
        <taxon>Zavarziniaceae</taxon>
        <taxon>Zavarzinia</taxon>
    </lineage>
</organism>
<evidence type="ECO:0000256" key="4">
    <source>
        <dbReference type="ARBA" id="ARBA00010441"/>
    </source>
</evidence>
<evidence type="ECO:0000256" key="7">
    <source>
        <dbReference type="ARBA" id="ARBA00022516"/>
    </source>
</evidence>
<evidence type="ECO:0000313" key="20">
    <source>
        <dbReference type="Proteomes" id="UP000246077"/>
    </source>
</evidence>
<gene>
    <name evidence="19" type="primary">pgsA</name>
    <name evidence="19" type="ORF">DKG75_15550</name>
</gene>
<comment type="catalytic activity">
    <reaction evidence="15">
        <text>a CDP-1,2-diacyl-sn-glycerol + sn-glycerol 3-phosphate = a 1,2-diacyl-sn-glycero-3-phospho-(1'-sn-glycero-3'-phosphate) + CMP + H(+)</text>
        <dbReference type="Rhea" id="RHEA:12593"/>
        <dbReference type="ChEBI" id="CHEBI:15378"/>
        <dbReference type="ChEBI" id="CHEBI:57597"/>
        <dbReference type="ChEBI" id="CHEBI:58332"/>
        <dbReference type="ChEBI" id="CHEBI:60110"/>
        <dbReference type="ChEBI" id="CHEBI:60377"/>
        <dbReference type="EC" id="2.7.8.5"/>
    </reaction>
</comment>
<evidence type="ECO:0000256" key="12">
    <source>
        <dbReference type="ARBA" id="ARBA00023136"/>
    </source>
</evidence>
<comment type="subcellular location">
    <subcellularLocation>
        <location evidence="1">Membrane</location>
        <topology evidence="1">Multi-pass membrane protein</topology>
    </subcellularLocation>
</comment>
<name>A0A317DYV1_9PROT</name>
<dbReference type="GO" id="GO:0046474">
    <property type="term" value="P:glycerophospholipid biosynthetic process"/>
    <property type="evidence" value="ECO:0007669"/>
    <property type="project" value="TreeGrafter"/>
</dbReference>
<reference evidence="20" key="1">
    <citation type="submission" date="2018-05" db="EMBL/GenBank/DDBJ databases">
        <title>Zavarzinia sp. HR-AS.</title>
        <authorList>
            <person name="Lee Y."/>
            <person name="Jeon C.O."/>
        </authorList>
    </citation>
    <scope>NUCLEOTIDE SEQUENCE [LARGE SCALE GENOMIC DNA]</scope>
    <source>
        <strain evidence="20">DSM 1231</strain>
    </source>
</reference>
<feature type="transmembrane region" description="Helical" evidence="18">
    <location>
        <begin position="156"/>
        <end position="175"/>
    </location>
</feature>
<dbReference type="InterPro" id="IPR048254">
    <property type="entry name" value="CDP_ALCOHOL_P_TRANSF_CS"/>
</dbReference>
<keyword evidence="12 18" id="KW-0472">Membrane</keyword>
<keyword evidence="13" id="KW-0594">Phospholipid biosynthesis</keyword>
<protein>
    <recommendedName>
        <fullName evidence="6 16">CDP-diacylglycerol--glycerol-3-phosphate 3-phosphatidyltransferase</fullName>
        <ecNumber evidence="5 16">2.7.8.5</ecNumber>
    </recommendedName>
</protein>
<evidence type="ECO:0000256" key="8">
    <source>
        <dbReference type="ARBA" id="ARBA00022679"/>
    </source>
</evidence>
<dbReference type="InterPro" id="IPR050324">
    <property type="entry name" value="CDP-alcohol_PTase-I"/>
</dbReference>